<feature type="region of interest" description="Disordered" evidence="7">
    <location>
        <begin position="422"/>
        <end position="592"/>
    </location>
</feature>
<feature type="compositionally biased region" description="Basic and acidic residues" evidence="7">
    <location>
        <begin position="493"/>
        <end position="504"/>
    </location>
</feature>
<name>A0A9Q0K248_9MAGN</name>
<reference evidence="9" key="1">
    <citation type="journal article" date="2023" name="Plant J.">
        <title>The genome of the king protea, Protea cynaroides.</title>
        <authorList>
            <person name="Chang J."/>
            <person name="Duong T.A."/>
            <person name="Schoeman C."/>
            <person name="Ma X."/>
            <person name="Roodt D."/>
            <person name="Barker N."/>
            <person name="Li Z."/>
            <person name="Van de Peer Y."/>
            <person name="Mizrachi E."/>
        </authorList>
    </citation>
    <scope>NUCLEOTIDE SEQUENCE</scope>
    <source>
        <tissue evidence="9">Young leaves</tissue>
    </source>
</reference>
<dbReference type="PROSITE" id="PS50103">
    <property type="entry name" value="ZF_C3H1"/>
    <property type="match status" value="3"/>
</dbReference>
<dbReference type="OrthoDB" id="5395350at2759"/>
<feature type="compositionally biased region" description="Basic and acidic residues" evidence="7">
    <location>
        <begin position="530"/>
        <end position="539"/>
    </location>
</feature>
<feature type="region of interest" description="Disordered" evidence="7">
    <location>
        <begin position="215"/>
        <end position="235"/>
    </location>
</feature>
<dbReference type="SMART" id="SM00356">
    <property type="entry name" value="ZnF_C3H1"/>
    <property type="match status" value="3"/>
</dbReference>
<feature type="compositionally biased region" description="Basic and acidic residues" evidence="7">
    <location>
        <begin position="549"/>
        <end position="567"/>
    </location>
</feature>
<keyword evidence="5" id="KW-0238">DNA-binding</keyword>
<dbReference type="GO" id="GO:0003677">
    <property type="term" value="F:DNA binding"/>
    <property type="evidence" value="ECO:0007669"/>
    <property type="project" value="UniProtKB-KW"/>
</dbReference>
<dbReference type="Pfam" id="PF15663">
    <property type="entry name" value="zf-CCCH_3"/>
    <property type="match status" value="1"/>
</dbReference>
<dbReference type="Proteomes" id="UP001141806">
    <property type="component" value="Unassembled WGS sequence"/>
</dbReference>
<feature type="zinc finger region" description="C3H1-type" evidence="6">
    <location>
        <begin position="37"/>
        <end position="63"/>
    </location>
</feature>
<dbReference type="GO" id="GO:0003729">
    <property type="term" value="F:mRNA binding"/>
    <property type="evidence" value="ECO:0007669"/>
    <property type="project" value="TreeGrafter"/>
</dbReference>
<keyword evidence="4 6" id="KW-0862">Zinc</keyword>
<keyword evidence="2" id="KW-0677">Repeat</keyword>
<evidence type="ECO:0000256" key="6">
    <source>
        <dbReference type="PROSITE-ProRule" id="PRU00723"/>
    </source>
</evidence>
<dbReference type="FunFam" id="4.10.1000.10:FF:000021">
    <property type="entry name" value="Zinc finger CCCH domain-containing protein 17"/>
    <property type="match status" value="1"/>
</dbReference>
<dbReference type="InterPro" id="IPR000571">
    <property type="entry name" value="Znf_CCCH"/>
</dbReference>
<feature type="domain" description="C3H1-type" evidence="8">
    <location>
        <begin position="6"/>
        <end position="35"/>
    </location>
</feature>
<protein>
    <recommendedName>
        <fullName evidence="8">C3H1-type domain-containing protein</fullName>
    </recommendedName>
</protein>
<evidence type="ECO:0000256" key="1">
    <source>
        <dbReference type="ARBA" id="ARBA00022723"/>
    </source>
</evidence>
<evidence type="ECO:0000256" key="3">
    <source>
        <dbReference type="ARBA" id="ARBA00022771"/>
    </source>
</evidence>
<dbReference type="SUPFAM" id="SSF90229">
    <property type="entry name" value="CCCH zinc finger"/>
    <property type="match status" value="1"/>
</dbReference>
<evidence type="ECO:0000313" key="9">
    <source>
        <dbReference type="EMBL" id="KAJ4959165.1"/>
    </source>
</evidence>
<gene>
    <name evidence="9" type="ORF">NE237_026276</name>
</gene>
<feature type="zinc finger region" description="C3H1-type" evidence="6">
    <location>
        <begin position="85"/>
        <end position="112"/>
    </location>
</feature>
<dbReference type="PANTHER" id="PTHR15725">
    <property type="entry name" value="ZN-FINGER, C-X8-C-X5-C-X3-H TYPE-CONTAINING"/>
    <property type="match status" value="1"/>
</dbReference>
<evidence type="ECO:0000313" key="10">
    <source>
        <dbReference type="Proteomes" id="UP001141806"/>
    </source>
</evidence>
<feature type="compositionally biased region" description="Acidic residues" evidence="7">
    <location>
        <begin position="568"/>
        <end position="582"/>
    </location>
</feature>
<dbReference type="Pfam" id="PF00642">
    <property type="entry name" value="zf-CCCH"/>
    <property type="match status" value="1"/>
</dbReference>
<evidence type="ECO:0000256" key="5">
    <source>
        <dbReference type="ARBA" id="ARBA00023125"/>
    </source>
</evidence>
<feature type="compositionally biased region" description="Polar residues" evidence="7">
    <location>
        <begin position="507"/>
        <end position="520"/>
    </location>
</feature>
<dbReference type="Gene3D" id="4.10.1000.10">
    <property type="entry name" value="Zinc finger, CCCH-type"/>
    <property type="match status" value="2"/>
</dbReference>
<feature type="compositionally biased region" description="Basic and acidic residues" evidence="7">
    <location>
        <begin position="583"/>
        <end position="592"/>
    </location>
</feature>
<feature type="compositionally biased region" description="Basic residues" evidence="7">
    <location>
        <begin position="439"/>
        <end position="456"/>
    </location>
</feature>
<evidence type="ECO:0000259" key="8">
    <source>
        <dbReference type="PROSITE" id="PS50103"/>
    </source>
</evidence>
<feature type="domain" description="C3H1-type" evidence="8">
    <location>
        <begin position="37"/>
        <end position="63"/>
    </location>
</feature>
<dbReference type="GO" id="GO:0008270">
    <property type="term" value="F:zinc ion binding"/>
    <property type="evidence" value="ECO:0007669"/>
    <property type="project" value="UniProtKB-KW"/>
</dbReference>
<dbReference type="EMBL" id="JAMYWD010000010">
    <property type="protein sequence ID" value="KAJ4959165.1"/>
    <property type="molecule type" value="Genomic_DNA"/>
</dbReference>
<keyword evidence="3 6" id="KW-0863">Zinc-finger</keyword>
<proteinExistence type="predicted"/>
<dbReference type="InterPro" id="IPR041686">
    <property type="entry name" value="Znf-CCCH_3"/>
</dbReference>
<feature type="domain" description="C3H1-type" evidence="8">
    <location>
        <begin position="85"/>
        <end position="112"/>
    </location>
</feature>
<comment type="caution">
    <text evidence="9">The sequence shown here is derived from an EMBL/GenBank/DDBJ whole genome shotgun (WGS) entry which is preliminary data.</text>
</comment>
<feature type="compositionally biased region" description="Basic and acidic residues" evidence="7">
    <location>
        <begin position="387"/>
        <end position="400"/>
    </location>
</feature>
<sequence length="592" mass="67062">MEDEIQKRNTDCVYFLASPLTCKKGIECEYRHSDSARLNPRDCWYWLSGNCLNPTCAFRHPPLEGHTEALSDPSAPLHQSSVPLNKTNVPCYFYFSGYCNKGDRCSFLHGPPNGVNSGTKSTKTSGVVTSVHPIENKASTGSDAGPASIAAFPNPSEITSKPVLSIQSEGNNQESVPNTFVEQSPSPEISVLECEEARIKAENPLPTEDFIEVRSPSCQEQSSEEHADGPVAPEEWWESSPGFDVLVDDGSENLGYEDDPEYLLAHEGDARELHNHLLQYDYEDPPGYDPMEYSDAGNLYKHGHYDSREHLEDDHISDYVRRGPDRSRGSRERMADPILFHKRKILPRDPEIDGNNSVDLRDHLRKRQRMDGRLMSRNPRKNGSSHLNDRTRERPGRHGMGDPLHGRLASEVGMNMIASRGDIVAGPKDNHRGNSFRHPQLRHSRPRHREREKRRLGRPEFLPSEVSRGTAPRDRRNVQEFSEFSGPKTLAQIREEKRKVREYRNGFGSTARPNRATSVDFQGPKPLSEILKDKRKPWSADDENASGRSKHDNGEPGKKHDFINKDENYDDDDEDYDDEDDGLEKKLATIFT</sequence>
<accession>A0A9Q0K248</accession>
<dbReference type="AlphaFoldDB" id="A0A9Q0K248"/>
<dbReference type="PANTHER" id="PTHR15725:SF0">
    <property type="entry name" value="ZINC FINGER CCCH DOMAIN-CONTAINING PROTEIN 32-LIKE"/>
    <property type="match status" value="1"/>
</dbReference>
<keyword evidence="10" id="KW-1185">Reference proteome</keyword>
<evidence type="ECO:0000256" key="2">
    <source>
        <dbReference type="ARBA" id="ARBA00022737"/>
    </source>
</evidence>
<feature type="zinc finger region" description="C3H1-type" evidence="6">
    <location>
        <begin position="6"/>
        <end position="35"/>
    </location>
</feature>
<keyword evidence="1 6" id="KW-0479">Metal-binding</keyword>
<dbReference type="InterPro" id="IPR036855">
    <property type="entry name" value="Znf_CCCH_sf"/>
</dbReference>
<evidence type="ECO:0000256" key="7">
    <source>
        <dbReference type="SAM" id="MobiDB-lite"/>
    </source>
</evidence>
<organism evidence="9 10">
    <name type="scientific">Protea cynaroides</name>
    <dbReference type="NCBI Taxonomy" id="273540"/>
    <lineage>
        <taxon>Eukaryota</taxon>
        <taxon>Viridiplantae</taxon>
        <taxon>Streptophyta</taxon>
        <taxon>Embryophyta</taxon>
        <taxon>Tracheophyta</taxon>
        <taxon>Spermatophyta</taxon>
        <taxon>Magnoliopsida</taxon>
        <taxon>Proteales</taxon>
        <taxon>Proteaceae</taxon>
        <taxon>Protea</taxon>
    </lineage>
</organism>
<evidence type="ECO:0000256" key="4">
    <source>
        <dbReference type="ARBA" id="ARBA00022833"/>
    </source>
</evidence>
<feature type="region of interest" description="Disordered" evidence="7">
    <location>
        <begin position="168"/>
        <end position="187"/>
    </location>
</feature>
<feature type="region of interest" description="Disordered" evidence="7">
    <location>
        <begin position="348"/>
        <end position="407"/>
    </location>
</feature>